<gene>
    <name evidence="1" type="ORF">BDN72DRAFT_845865</name>
</gene>
<proteinExistence type="predicted"/>
<dbReference type="EMBL" id="ML208446">
    <property type="protein sequence ID" value="TFK65157.1"/>
    <property type="molecule type" value="Genomic_DNA"/>
</dbReference>
<reference evidence="1 2" key="1">
    <citation type="journal article" date="2019" name="Nat. Ecol. Evol.">
        <title>Megaphylogeny resolves global patterns of mushroom evolution.</title>
        <authorList>
            <person name="Varga T."/>
            <person name="Krizsan K."/>
            <person name="Foldi C."/>
            <person name="Dima B."/>
            <person name="Sanchez-Garcia M."/>
            <person name="Sanchez-Ramirez S."/>
            <person name="Szollosi G.J."/>
            <person name="Szarkandi J.G."/>
            <person name="Papp V."/>
            <person name="Albert L."/>
            <person name="Andreopoulos W."/>
            <person name="Angelini C."/>
            <person name="Antonin V."/>
            <person name="Barry K.W."/>
            <person name="Bougher N.L."/>
            <person name="Buchanan P."/>
            <person name="Buyck B."/>
            <person name="Bense V."/>
            <person name="Catcheside P."/>
            <person name="Chovatia M."/>
            <person name="Cooper J."/>
            <person name="Damon W."/>
            <person name="Desjardin D."/>
            <person name="Finy P."/>
            <person name="Geml J."/>
            <person name="Haridas S."/>
            <person name="Hughes K."/>
            <person name="Justo A."/>
            <person name="Karasinski D."/>
            <person name="Kautmanova I."/>
            <person name="Kiss B."/>
            <person name="Kocsube S."/>
            <person name="Kotiranta H."/>
            <person name="LaButti K.M."/>
            <person name="Lechner B.E."/>
            <person name="Liimatainen K."/>
            <person name="Lipzen A."/>
            <person name="Lukacs Z."/>
            <person name="Mihaltcheva S."/>
            <person name="Morgado L.N."/>
            <person name="Niskanen T."/>
            <person name="Noordeloos M.E."/>
            <person name="Ohm R.A."/>
            <person name="Ortiz-Santana B."/>
            <person name="Ovrebo C."/>
            <person name="Racz N."/>
            <person name="Riley R."/>
            <person name="Savchenko A."/>
            <person name="Shiryaev A."/>
            <person name="Soop K."/>
            <person name="Spirin V."/>
            <person name="Szebenyi C."/>
            <person name="Tomsovsky M."/>
            <person name="Tulloss R.E."/>
            <person name="Uehling J."/>
            <person name="Grigoriev I.V."/>
            <person name="Vagvolgyi C."/>
            <person name="Papp T."/>
            <person name="Martin F.M."/>
            <person name="Miettinen O."/>
            <person name="Hibbett D.S."/>
            <person name="Nagy L.G."/>
        </authorList>
    </citation>
    <scope>NUCLEOTIDE SEQUENCE [LARGE SCALE GENOMIC DNA]</scope>
    <source>
        <strain evidence="1 2">NL-1719</strain>
    </source>
</reference>
<keyword evidence="2" id="KW-1185">Reference proteome</keyword>
<evidence type="ECO:0000313" key="1">
    <source>
        <dbReference type="EMBL" id="TFK65157.1"/>
    </source>
</evidence>
<accession>A0ACD3AHU3</accession>
<name>A0ACD3AHU3_9AGAR</name>
<sequence>MSLQLQNSQLPIYRLPPELLTSIFLYARDLAGYRKRSRSALILSGVSSHWREVALSNPAIWTFLDIAGEDVVDALLTRSRGAKLTIDLWGDSPDDFIPILKELYRLESLTMFCPEIDIDEGDVMPDDTLLRPHWSQPAPYLRKLSINNFPIPPNPFNNASPALRKVELVWCAFDWDAFPFSNLTTLHIVCPDDLISPAHFLQKLQQMPLLEQLELEGVLLGTDGPGTGRLKLPHLSRMDIPLVDAGTLLDFLQRICIPATAHICVRPDDCGDMAPEIITELRACLDGESKKLRKFRLDAYTNALTVDAIPILPTPKDRNGHTPLLHGSFVDWQLDRSVADELFQYYDFSGLTELTLHSDEQELSHDVWTTTFTPLLQLAVLDLEGVFAISFINHFSRSARLISDLLPTDTTIEDAARGELRDKMIFPSLKKLLLNRKSPFGGGAEIDIDRKWPGEFGMFRFVLGMRWLIGCGIQELKVMRFWLSTQEIADLERTVDKLTYEKTWGLDTPVGNSEADSDSDDG</sequence>
<dbReference type="Proteomes" id="UP000308600">
    <property type="component" value="Unassembled WGS sequence"/>
</dbReference>
<organism evidence="1 2">
    <name type="scientific">Pluteus cervinus</name>
    <dbReference type="NCBI Taxonomy" id="181527"/>
    <lineage>
        <taxon>Eukaryota</taxon>
        <taxon>Fungi</taxon>
        <taxon>Dikarya</taxon>
        <taxon>Basidiomycota</taxon>
        <taxon>Agaricomycotina</taxon>
        <taxon>Agaricomycetes</taxon>
        <taxon>Agaricomycetidae</taxon>
        <taxon>Agaricales</taxon>
        <taxon>Pluteineae</taxon>
        <taxon>Pluteaceae</taxon>
        <taxon>Pluteus</taxon>
    </lineage>
</organism>
<protein>
    <submittedName>
        <fullName evidence="1">Uncharacterized protein</fullName>
    </submittedName>
</protein>
<evidence type="ECO:0000313" key="2">
    <source>
        <dbReference type="Proteomes" id="UP000308600"/>
    </source>
</evidence>